<keyword evidence="2" id="KW-1185">Reference proteome</keyword>
<dbReference type="Proteomes" id="UP000295313">
    <property type="component" value="Unassembled WGS sequence"/>
</dbReference>
<protein>
    <submittedName>
        <fullName evidence="1">Uncharacterized protein</fullName>
    </submittedName>
</protein>
<name>A0A4R8I9X0_9FLAO</name>
<sequence length="48" mass="5413">MLNLQPDLSGNPFLRLLKFYLDRNSLQKRLGTEGGKAAQIITIKIKKA</sequence>
<accession>A0A4R8I9X0</accession>
<organism evidence="1 2">
    <name type="scientific">Epilithonimonas xixisoli</name>
    <dbReference type="NCBI Taxonomy" id="1476462"/>
    <lineage>
        <taxon>Bacteria</taxon>
        <taxon>Pseudomonadati</taxon>
        <taxon>Bacteroidota</taxon>
        <taxon>Flavobacteriia</taxon>
        <taxon>Flavobacteriales</taxon>
        <taxon>Weeksellaceae</taxon>
        <taxon>Chryseobacterium group</taxon>
        <taxon>Epilithonimonas</taxon>
    </lineage>
</organism>
<gene>
    <name evidence="1" type="ORF">B0I22_1655</name>
</gene>
<dbReference type="RefSeq" id="WP_166668200.1">
    <property type="nucleotide sequence ID" value="NZ_SOEO01000002.1"/>
</dbReference>
<comment type="caution">
    <text evidence="1">The sequence shown here is derived from an EMBL/GenBank/DDBJ whole genome shotgun (WGS) entry which is preliminary data.</text>
</comment>
<reference evidence="1 2" key="1">
    <citation type="submission" date="2019-03" db="EMBL/GenBank/DDBJ databases">
        <title>Genomic Encyclopedia of Type Strains, Phase III (KMG-III): the genomes of soil and plant-associated and newly described type strains.</title>
        <authorList>
            <person name="Whitman W."/>
        </authorList>
    </citation>
    <scope>NUCLEOTIDE SEQUENCE [LARGE SCALE GENOMIC DNA]</scope>
    <source>
        <strain evidence="1 2">CGMCC 1.12802</strain>
    </source>
</reference>
<evidence type="ECO:0000313" key="1">
    <source>
        <dbReference type="EMBL" id="TDX84061.1"/>
    </source>
</evidence>
<proteinExistence type="predicted"/>
<dbReference type="AlphaFoldDB" id="A0A4R8I9X0"/>
<evidence type="ECO:0000313" key="2">
    <source>
        <dbReference type="Proteomes" id="UP000295313"/>
    </source>
</evidence>
<dbReference type="EMBL" id="SOEO01000002">
    <property type="protein sequence ID" value="TDX84061.1"/>
    <property type="molecule type" value="Genomic_DNA"/>
</dbReference>